<gene>
    <name evidence="9" type="ORF">A6A03_11155</name>
</gene>
<evidence type="ECO:0000256" key="3">
    <source>
        <dbReference type="ARBA" id="ARBA00022982"/>
    </source>
</evidence>
<dbReference type="InterPro" id="IPR021309">
    <property type="entry name" value="YgaP-like_TM"/>
</dbReference>
<keyword evidence="10" id="KW-1185">Reference proteome</keyword>
<evidence type="ECO:0000313" key="9">
    <source>
        <dbReference type="EMBL" id="OAN47011.1"/>
    </source>
</evidence>
<proteinExistence type="inferred from homology"/>
<dbReference type="GO" id="GO:0045454">
    <property type="term" value="P:cell redox homeostasis"/>
    <property type="evidence" value="ECO:0007669"/>
    <property type="project" value="TreeGrafter"/>
</dbReference>
<keyword evidence="7" id="KW-1133">Transmembrane helix</keyword>
<keyword evidence="4" id="KW-1015">Disulfide bond</keyword>
<evidence type="ECO:0000256" key="5">
    <source>
        <dbReference type="ARBA" id="ARBA00023284"/>
    </source>
</evidence>
<dbReference type="OrthoDB" id="9790390at2"/>
<dbReference type="InterPro" id="IPR013766">
    <property type="entry name" value="Thioredoxin_domain"/>
</dbReference>
<dbReference type="PRINTS" id="PR00421">
    <property type="entry name" value="THIOREDOXIN"/>
</dbReference>
<protein>
    <recommendedName>
        <fullName evidence="6">Thioredoxin</fullName>
    </recommendedName>
</protein>
<organism evidence="9 10">
    <name type="scientific">Chloroflexus islandicus</name>
    <dbReference type="NCBI Taxonomy" id="1707952"/>
    <lineage>
        <taxon>Bacteria</taxon>
        <taxon>Bacillati</taxon>
        <taxon>Chloroflexota</taxon>
        <taxon>Chloroflexia</taxon>
        <taxon>Chloroflexales</taxon>
        <taxon>Chloroflexineae</taxon>
        <taxon>Chloroflexaceae</taxon>
        <taxon>Chloroflexus</taxon>
    </lineage>
</organism>
<evidence type="ECO:0000256" key="4">
    <source>
        <dbReference type="ARBA" id="ARBA00023157"/>
    </source>
</evidence>
<evidence type="ECO:0000256" key="6">
    <source>
        <dbReference type="NCBIfam" id="TIGR01068"/>
    </source>
</evidence>
<evidence type="ECO:0000256" key="1">
    <source>
        <dbReference type="ARBA" id="ARBA00008987"/>
    </source>
</evidence>
<keyword evidence="2" id="KW-0813">Transport</keyword>
<comment type="caution">
    <text evidence="9">The sequence shown here is derived from an EMBL/GenBank/DDBJ whole genome shotgun (WGS) entry which is preliminary data.</text>
</comment>
<evidence type="ECO:0000256" key="7">
    <source>
        <dbReference type="SAM" id="Phobius"/>
    </source>
</evidence>
<dbReference type="RefSeq" id="WP_066785015.1">
    <property type="nucleotide sequence ID" value="NZ_LWQS01000040.1"/>
</dbReference>
<dbReference type="PANTHER" id="PTHR45663">
    <property type="entry name" value="GEO12009P1"/>
    <property type="match status" value="1"/>
</dbReference>
<feature type="transmembrane region" description="Helical" evidence="7">
    <location>
        <begin position="115"/>
        <end position="138"/>
    </location>
</feature>
<dbReference type="Gene3D" id="3.40.30.10">
    <property type="entry name" value="Glutaredoxin"/>
    <property type="match status" value="1"/>
</dbReference>
<keyword evidence="7" id="KW-0812">Transmembrane</keyword>
<dbReference type="Proteomes" id="UP000078287">
    <property type="component" value="Unassembled WGS sequence"/>
</dbReference>
<dbReference type="NCBIfam" id="TIGR01068">
    <property type="entry name" value="thioredoxin"/>
    <property type="match status" value="1"/>
</dbReference>
<evidence type="ECO:0000256" key="2">
    <source>
        <dbReference type="ARBA" id="ARBA00022448"/>
    </source>
</evidence>
<name>A0A178MDX0_9CHLR</name>
<dbReference type="InterPro" id="IPR005746">
    <property type="entry name" value="Thioredoxin"/>
</dbReference>
<reference evidence="9 10" key="1">
    <citation type="submission" date="2016-04" db="EMBL/GenBank/DDBJ databases">
        <title>Chloroflexus islandicus sp. nov., a thermophilic filamentous anoxygenic phototrophic bacterium from geyser Strokkur (Iceland).</title>
        <authorList>
            <person name="Gaisin V.A."/>
            <person name="Kalashnikov A.M."/>
            <person name="Sukhacheva M.V."/>
            <person name="Grouzdev D.S."/>
            <person name="Ivanov T.M."/>
            <person name="Kuznetsov B."/>
            <person name="Gorlenko V.M."/>
        </authorList>
    </citation>
    <scope>NUCLEOTIDE SEQUENCE [LARGE SCALE GENOMIC DNA]</scope>
    <source>
        <strain evidence="10">isl-2</strain>
    </source>
</reference>
<dbReference type="GO" id="GO:0005829">
    <property type="term" value="C:cytosol"/>
    <property type="evidence" value="ECO:0007669"/>
    <property type="project" value="TreeGrafter"/>
</dbReference>
<dbReference type="PANTHER" id="PTHR45663:SF11">
    <property type="entry name" value="GEO12009P1"/>
    <property type="match status" value="1"/>
</dbReference>
<dbReference type="InterPro" id="IPR036249">
    <property type="entry name" value="Thioredoxin-like_sf"/>
</dbReference>
<comment type="similarity">
    <text evidence="1">Belongs to the thioredoxin family.</text>
</comment>
<dbReference type="EMBL" id="LWQS01000040">
    <property type="protein sequence ID" value="OAN47011.1"/>
    <property type="molecule type" value="Genomic_DNA"/>
</dbReference>
<evidence type="ECO:0000313" key="10">
    <source>
        <dbReference type="Proteomes" id="UP000078287"/>
    </source>
</evidence>
<dbReference type="Pfam" id="PF00085">
    <property type="entry name" value="Thioredoxin"/>
    <property type="match status" value="1"/>
</dbReference>
<dbReference type="AlphaFoldDB" id="A0A178MDX0"/>
<dbReference type="Pfam" id="PF11127">
    <property type="entry name" value="YgaP-like_TM"/>
    <property type="match status" value="1"/>
</dbReference>
<feature type="domain" description="Thioredoxin" evidence="8">
    <location>
        <begin position="1"/>
        <end position="102"/>
    </location>
</feature>
<keyword evidence="3" id="KW-0249">Electron transport</keyword>
<dbReference type="PROSITE" id="PS51352">
    <property type="entry name" value="THIOREDOXIN_2"/>
    <property type="match status" value="1"/>
</dbReference>
<keyword evidence="7" id="KW-0472">Membrane</keyword>
<sequence length="176" mass="19950">MNLAEFQAQLRTYTQPVVVDFWAPWCMPCRVTRPILKRLAQEYQGKVALWEINAEDHPDLLRELKIFGIPTLIAFRDGQEISRHIGAKPESDLNEMFRLLSEGKTPPRLKPVERLLRIVIALVLVALAFSTSGGWPLYVLAGLVFFSAVYDRCPVWKAITGWVQDIASKQNSGRAS</sequence>
<dbReference type="STRING" id="1707952.A6A03_11155"/>
<keyword evidence="5" id="KW-0676">Redox-active center</keyword>
<dbReference type="SUPFAM" id="SSF52833">
    <property type="entry name" value="Thioredoxin-like"/>
    <property type="match status" value="1"/>
</dbReference>
<evidence type="ECO:0000259" key="8">
    <source>
        <dbReference type="PROSITE" id="PS51352"/>
    </source>
</evidence>
<accession>A0A178MDX0</accession>
<dbReference type="CDD" id="cd02947">
    <property type="entry name" value="TRX_family"/>
    <property type="match status" value="1"/>
</dbReference>
<dbReference type="GO" id="GO:0015035">
    <property type="term" value="F:protein-disulfide reductase activity"/>
    <property type="evidence" value="ECO:0007669"/>
    <property type="project" value="UniProtKB-UniRule"/>
</dbReference>